<dbReference type="InterPro" id="IPR016032">
    <property type="entry name" value="Sig_transdc_resp-reg_C-effctor"/>
</dbReference>
<reference evidence="20" key="1">
    <citation type="submission" date="2023-06" db="EMBL/GenBank/DDBJ databases">
        <title>Genomic of Agaribacillus aureum.</title>
        <authorList>
            <person name="Wang G."/>
        </authorList>
    </citation>
    <scope>NUCLEOTIDE SEQUENCE</scope>
    <source>
        <strain evidence="20">BMA12</strain>
    </source>
</reference>
<evidence type="ECO:0000259" key="18">
    <source>
        <dbReference type="PROSITE" id="PS51192"/>
    </source>
</evidence>
<dbReference type="InterPro" id="IPR027417">
    <property type="entry name" value="P-loop_NTPase"/>
</dbReference>
<keyword evidence="12" id="KW-0233">DNA recombination</keyword>
<name>A0ABT8LCI8_9BACT</name>
<dbReference type="Pfam" id="PF00570">
    <property type="entry name" value="HRDC"/>
    <property type="match status" value="1"/>
</dbReference>
<feature type="domain" description="Helicase ATP-binding" evidence="18">
    <location>
        <begin position="33"/>
        <end position="203"/>
    </location>
</feature>
<keyword evidence="11" id="KW-0238">DNA-binding</keyword>
<dbReference type="Pfam" id="PF16124">
    <property type="entry name" value="RecQ_Zn_bind"/>
    <property type="match status" value="1"/>
</dbReference>
<dbReference type="PROSITE" id="PS50967">
    <property type="entry name" value="HRDC"/>
    <property type="match status" value="1"/>
</dbReference>
<keyword evidence="7 20" id="KW-0378">Hydrolase</keyword>
<comment type="cofactor">
    <cofactor evidence="1">
        <name>Mg(2+)</name>
        <dbReference type="ChEBI" id="CHEBI:18420"/>
    </cofactor>
</comment>
<dbReference type="InterPro" id="IPR006293">
    <property type="entry name" value="DNA_helicase_ATP-dep_RecQ_bac"/>
</dbReference>
<dbReference type="SUPFAM" id="SSF52540">
    <property type="entry name" value="P-loop containing nucleoside triphosphate hydrolases"/>
    <property type="match status" value="2"/>
</dbReference>
<dbReference type="Proteomes" id="UP001172083">
    <property type="component" value="Unassembled WGS sequence"/>
</dbReference>
<evidence type="ECO:0000256" key="5">
    <source>
        <dbReference type="ARBA" id="ARBA00022741"/>
    </source>
</evidence>
<dbReference type="PANTHER" id="PTHR13710">
    <property type="entry name" value="DNA HELICASE RECQ FAMILY MEMBER"/>
    <property type="match status" value="1"/>
</dbReference>
<dbReference type="InterPro" id="IPR036388">
    <property type="entry name" value="WH-like_DNA-bd_sf"/>
</dbReference>
<evidence type="ECO:0000256" key="8">
    <source>
        <dbReference type="ARBA" id="ARBA00022806"/>
    </source>
</evidence>
<dbReference type="Pfam" id="PF00270">
    <property type="entry name" value="DEAD"/>
    <property type="match status" value="1"/>
</dbReference>
<keyword evidence="5" id="KW-0547">Nucleotide-binding</keyword>
<keyword evidence="6" id="KW-0227">DNA damage</keyword>
<dbReference type="SUPFAM" id="SSF47819">
    <property type="entry name" value="HRDC-like"/>
    <property type="match status" value="1"/>
</dbReference>
<gene>
    <name evidence="20" type="primary">recQ</name>
    <name evidence="20" type="ORF">QQ020_18245</name>
</gene>
<dbReference type="PROSITE" id="PS51194">
    <property type="entry name" value="HELICASE_CTER"/>
    <property type="match status" value="1"/>
</dbReference>
<evidence type="ECO:0000259" key="17">
    <source>
        <dbReference type="PROSITE" id="PS50967"/>
    </source>
</evidence>
<evidence type="ECO:0000256" key="14">
    <source>
        <dbReference type="ARBA" id="ARBA00023235"/>
    </source>
</evidence>
<evidence type="ECO:0000256" key="1">
    <source>
        <dbReference type="ARBA" id="ARBA00001946"/>
    </source>
</evidence>
<evidence type="ECO:0000256" key="6">
    <source>
        <dbReference type="ARBA" id="ARBA00022763"/>
    </source>
</evidence>
<evidence type="ECO:0000256" key="12">
    <source>
        <dbReference type="ARBA" id="ARBA00023172"/>
    </source>
</evidence>
<dbReference type="InterPro" id="IPR002121">
    <property type="entry name" value="HRDC_dom"/>
</dbReference>
<dbReference type="Pfam" id="PF14493">
    <property type="entry name" value="HTH_40"/>
    <property type="match status" value="1"/>
</dbReference>
<evidence type="ECO:0000259" key="19">
    <source>
        <dbReference type="PROSITE" id="PS51194"/>
    </source>
</evidence>
<dbReference type="InterPro" id="IPR010997">
    <property type="entry name" value="HRDC-like_sf"/>
</dbReference>
<keyword evidence="14" id="KW-0413">Isomerase</keyword>
<comment type="caution">
    <text evidence="20">The sequence shown here is derived from an EMBL/GenBank/DDBJ whole genome shotgun (WGS) entry which is preliminary data.</text>
</comment>
<dbReference type="InterPro" id="IPR018982">
    <property type="entry name" value="RQC_domain"/>
</dbReference>
<sequence>MSDNLTDSPKKPQEILSDVFGYAAFRGNQEAIIDSIVGKKDTLVLMPTGGGKSLCYQIPALMASGLTLVISPLIALMKDQVESLRQNGVNAAFINSTQEYAEQEEILRQVKQGGVKLLYMAPERLFSDTSFVAFLKKQPISLVAIDEAHCISQWGHDFRPEYRKLGTLKALLQQEFPVMALTATADKLTRQDILEKLKLDDPKVFISSFNRENIQYHVVPKNQQYDRLLQFLNEQREESGIIYCLSRKSTEQLAERLVLDGFSAKPYHAGLDVQQKNESQDAFIKDDVKIIVATIAFGMGIDKSNVRYVIHMDLPKNIEGYYQETGRAGRDGLPSKALLFYSYGDVARLRYFIAIEGNEEQTRIMSNKLETMARFCETTSCRRQFLLRYFDEDFPDQCGACDTCLNTVKTFDGTVIAQLALSAVARLNQRFGTSYVIDFLRGSRSQKIKQPERNLKTFGKGAHLSKHEWKHYISALVSQNYLEMETGMYPVLKLTDKSWKVLKGEEKVKLSYLQHVSLHTSGDEGADKAYEQALYNQLSQLRKELAIAQDLPPYMILSDATLKELATYLPLQEEQLYGISGFGRVKVNRYGGAIIRLIQNYCVEHNLSGNRSQIARTKRVRREAPGLSDTHLDTLQYFRKGLPIKDIAGRRLLTVTTIESHMARLIQYGEIKIEEVMSQQLLDTITAKSSQYLDQGLKPLKENLPEEITYGQIRMAIAHVEYLKKQGVQTSPEGKADR</sequence>
<organism evidence="20 21">
    <name type="scientific">Agaribacillus aureus</name>
    <dbReference type="NCBI Taxonomy" id="3051825"/>
    <lineage>
        <taxon>Bacteria</taxon>
        <taxon>Pseudomonadati</taxon>
        <taxon>Bacteroidota</taxon>
        <taxon>Cytophagia</taxon>
        <taxon>Cytophagales</taxon>
        <taxon>Splendidivirgaceae</taxon>
        <taxon>Agaribacillus</taxon>
    </lineage>
</organism>
<dbReference type="GO" id="GO:0003678">
    <property type="term" value="F:DNA helicase activity"/>
    <property type="evidence" value="ECO:0007669"/>
    <property type="project" value="UniProtKB-EC"/>
</dbReference>
<feature type="domain" description="HRDC" evidence="17">
    <location>
        <begin position="528"/>
        <end position="608"/>
    </location>
</feature>
<feature type="domain" description="Helicase C-terminal" evidence="19">
    <location>
        <begin position="224"/>
        <end position="370"/>
    </location>
</feature>
<evidence type="ECO:0000256" key="3">
    <source>
        <dbReference type="ARBA" id="ARBA00005446"/>
    </source>
</evidence>
<dbReference type="InterPro" id="IPR029491">
    <property type="entry name" value="Helicase_HTH"/>
</dbReference>
<comment type="catalytic activity">
    <reaction evidence="15">
        <text>Couples ATP hydrolysis with the unwinding of duplex DNA by translocating in the 3'-5' direction.</text>
        <dbReference type="EC" id="5.6.2.4"/>
    </reaction>
</comment>
<evidence type="ECO:0000256" key="4">
    <source>
        <dbReference type="ARBA" id="ARBA00022723"/>
    </source>
</evidence>
<dbReference type="NCBIfam" id="TIGR00614">
    <property type="entry name" value="recQ_fam"/>
    <property type="match status" value="1"/>
</dbReference>
<dbReference type="InterPro" id="IPR004589">
    <property type="entry name" value="DNA_helicase_ATP-dep_RecQ"/>
</dbReference>
<dbReference type="PANTHER" id="PTHR13710:SF105">
    <property type="entry name" value="ATP-DEPENDENT DNA HELICASE Q1"/>
    <property type="match status" value="1"/>
</dbReference>
<dbReference type="CDD" id="cd18794">
    <property type="entry name" value="SF2_C_RecQ"/>
    <property type="match status" value="1"/>
</dbReference>
<dbReference type="SUPFAM" id="SSF46894">
    <property type="entry name" value="C-terminal effector domain of the bipartite response regulators"/>
    <property type="match status" value="1"/>
</dbReference>
<dbReference type="InterPro" id="IPR011545">
    <property type="entry name" value="DEAD/DEAH_box_helicase_dom"/>
</dbReference>
<dbReference type="SMART" id="SM00956">
    <property type="entry name" value="RQC"/>
    <property type="match status" value="1"/>
</dbReference>
<dbReference type="Gene3D" id="3.40.50.300">
    <property type="entry name" value="P-loop containing nucleotide triphosphate hydrolases"/>
    <property type="match status" value="2"/>
</dbReference>
<evidence type="ECO:0000256" key="15">
    <source>
        <dbReference type="ARBA" id="ARBA00034617"/>
    </source>
</evidence>
<dbReference type="Pfam" id="PF00271">
    <property type="entry name" value="Helicase_C"/>
    <property type="match status" value="1"/>
</dbReference>
<dbReference type="RefSeq" id="WP_346759360.1">
    <property type="nucleotide sequence ID" value="NZ_JAUJEB010000004.1"/>
</dbReference>
<protein>
    <recommendedName>
        <fullName evidence="16">DNA helicase RecQ</fullName>
        <ecNumber evidence="16">5.6.2.4</ecNumber>
    </recommendedName>
</protein>
<keyword evidence="10" id="KW-0067">ATP-binding</keyword>
<evidence type="ECO:0000313" key="20">
    <source>
        <dbReference type="EMBL" id="MDN5214023.1"/>
    </source>
</evidence>
<evidence type="ECO:0000256" key="13">
    <source>
        <dbReference type="ARBA" id="ARBA00023204"/>
    </source>
</evidence>
<evidence type="ECO:0000256" key="2">
    <source>
        <dbReference type="ARBA" id="ARBA00001947"/>
    </source>
</evidence>
<dbReference type="Gene3D" id="1.10.10.10">
    <property type="entry name" value="Winged helix-like DNA-binding domain superfamily/Winged helix DNA-binding domain"/>
    <property type="match status" value="1"/>
</dbReference>
<dbReference type="PROSITE" id="PS51192">
    <property type="entry name" value="HELICASE_ATP_BIND_1"/>
    <property type="match status" value="1"/>
</dbReference>
<dbReference type="EMBL" id="JAUJEB010000004">
    <property type="protein sequence ID" value="MDN5214023.1"/>
    <property type="molecule type" value="Genomic_DNA"/>
</dbReference>
<evidence type="ECO:0000256" key="10">
    <source>
        <dbReference type="ARBA" id="ARBA00022840"/>
    </source>
</evidence>
<dbReference type="InterPro" id="IPR001650">
    <property type="entry name" value="Helicase_C-like"/>
</dbReference>
<comment type="similarity">
    <text evidence="3">Belongs to the helicase family. RecQ subfamily.</text>
</comment>
<dbReference type="CDD" id="cd17920">
    <property type="entry name" value="DEXHc_RecQ"/>
    <property type="match status" value="1"/>
</dbReference>
<dbReference type="SMART" id="SM00341">
    <property type="entry name" value="HRDC"/>
    <property type="match status" value="1"/>
</dbReference>
<dbReference type="Gene3D" id="1.10.150.80">
    <property type="entry name" value="HRDC domain"/>
    <property type="match status" value="1"/>
</dbReference>
<dbReference type="InterPro" id="IPR014001">
    <property type="entry name" value="Helicase_ATP-bd"/>
</dbReference>
<dbReference type="GO" id="GO:0016787">
    <property type="term" value="F:hydrolase activity"/>
    <property type="evidence" value="ECO:0007669"/>
    <property type="project" value="UniProtKB-KW"/>
</dbReference>
<keyword evidence="13" id="KW-0234">DNA repair</keyword>
<evidence type="ECO:0000256" key="7">
    <source>
        <dbReference type="ARBA" id="ARBA00022801"/>
    </source>
</evidence>
<dbReference type="InterPro" id="IPR044876">
    <property type="entry name" value="HRDC_dom_sf"/>
</dbReference>
<dbReference type="Pfam" id="PF09382">
    <property type="entry name" value="RQC"/>
    <property type="match status" value="1"/>
</dbReference>
<dbReference type="SMART" id="SM00487">
    <property type="entry name" value="DEXDc"/>
    <property type="match status" value="1"/>
</dbReference>
<dbReference type="SMART" id="SM00490">
    <property type="entry name" value="HELICc"/>
    <property type="match status" value="1"/>
</dbReference>
<dbReference type="InterPro" id="IPR032284">
    <property type="entry name" value="RecQ_Zn-bd"/>
</dbReference>
<keyword evidence="21" id="KW-1185">Reference proteome</keyword>
<evidence type="ECO:0000256" key="11">
    <source>
        <dbReference type="ARBA" id="ARBA00023125"/>
    </source>
</evidence>
<evidence type="ECO:0000256" key="16">
    <source>
        <dbReference type="NCBIfam" id="TIGR01389"/>
    </source>
</evidence>
<evidence type="ECO:0000313" key="21">
    <source>
        <dbReference type="Proteomes" id="UP001172083"/>
    </source>
</evidence>
<keyword evidence="8 20" id="KW-0347">Helicase</keyword>
<dbReference type="NCBIfam" id="TIGR01389">
    <property type="entry name" value="recQ"/>
    <property type="match status" value="1"/>
</dbReference>
<dbReference type="EC" id="5.6.2.4" evidence="16"/>
<proteinExistence type="inferred from homology"/>
<evidence type="ECO:0000256" key="9">
    <source>
        <dbReference type="ARBA" id="ARBA00022833"/>
    </source>
</evidence>
<keyword evidence="4" id="KW-0479">Metal-binding</keyword>
<accession>A0ABT8LCI8</accession>
<comment type="cofactor">
    <cofactor evidence="2">
        <name>Zn(2+)</name>
        <dbReference type="ChEBI" id="CHEBI:29105"/>
    </cofactor>
</comment>
<keyword evidence="9" id="KW-0862">Zinc</keyword>